<dbReference type="PANTHER" id="PTHR12589:SF8">
    <property type="entry name" value="6-CARBOXY-5,6,7,8-TETRAHYDROPTERIN SYNTHASE"/>
    <property type="match status" value="1"/>
</dbReference>
<dbReference type="InterPro" id="IPR038418">
    <property type="entry name" value="6-PTP_synth/QueD_sf"/>
</dbReference>
<dbReference type="Gene3D" id="3.30.479.10">
    <property type="entry name" value="6-pyruvoyl tetrahydropterin synthase/QueD"/>
    <property type="match status" value="1"/>
</dbReference>
<evidence type="ECO:0000256" key="1">
    <source>
        <dbReference type="ARBA" id="ARBA00005061"/>
    </source>
</evidence>
<dbReference type="NCBIfam" id="TIGR03367">
    <property type="entry name" value="queuosine_QueD"/>
    <property type="match status" value="1"/>
</dbReference>
<dbReference type="GO" id="GO:0046872">
    <property type="term" value="F:metal ion binding"/>
    <property type="evidence" value="ECO:0007669"/>
    <property type="project" value="UniProtKB-KW"/>
</dbReference>
<reference evidence="8 9" key="1">
    <citation type="submission" date="2018-06" db="EMBL/GenBank/DDBJ databases">
        <title>Complete genome of Desulfovibrio marinus P48SEP.</title>
        <authorList>
            <person name="Crispim J.S."/>
            <person name="Vidigal P.M.P."/>
            <person name="Silva L.C.F."/>
            <person name="Araujo L.C."/>
            <person name="Laguardia C.N."/>
            <person name="Dias R.S."/>
            <person name="Sousa M.P."/>
            <person name="Paula S.O."/>
            <person name="Silva C."/>
        </authorList>
    </citation>
    <scope>NUCLEOTIDE SEQUENCE [LARGE SCALE GENOMIC DNA]</scope>
    <source>
        <strain evidence="8 9">P48SEP</strain>
    </source>
</reference>
<feature type="binding site" evidence="7">
    <location>
        <position position="18"/>
    </location>
    <ligand>
        <name>Zn(2+)</name>
        <dbReference type="ChEBI" id="CHEBI:29105"/>
    </ligand>
</feature>
<keyword evidence="5" id="KW-0671">Queuosine biosynthesis</keyword>
<dbReference type="GO" id="GO:0008616">
    <property type="term" value="P:tRNA queuosine(34) biosynthetic process"/>
    <property type="evidence" value="ECO:0007669"/>
    <property type="project" value="UniProtKB-KW"/>
</dbReference>
<dbReference type="AlphaFoldDB" id="A0A6P1ZN12"/>
<evidence type="ECO:0000256" key="3">
    <source>
        <dbReference type="ARBA" id="ARBA00018141"/>
    </source>
</evidence>
<dbReference type="GO" id="GO:0070497">
    <property type="term" value="F:6-carboxytetrahydropterin synthase activity"/>
    <property type="evidence" value="ECO:0007669"/>
    <property type="project" value="UniProtKB-EC"/>
</dbReference>
<dbReference type="Pfam" id="PF01242">
    <property type="entry name" value="PTPS"/>
    <property type="match status" value="1"/>
</dbReference>
<keyword evidence="5 7" id="KW-0862">Zinc</keyword>
<dbReference type="SUPFAM" id="SSF55620">
    <property type="entry name" value="Tetrahydrobiopterin biosynthesis enzymes-like"/>
    <property type="match status" value="1"/>
</dbReference>
<dbReference type="Proteomes" id="UP000434052">
    <property type="component" value="Unassembled WGS sequence"/>
</dbReference>
<evidence type="ECO:0000256" key="7">
    <source>
        <dbReference type="PIRSR" id="PIRSR006113-2"/>
    </source>
</evidence>
<feature type="active site" description="Proton acceptor" evidence="6">
    <location>
        <position position="27"/>
    </location>
</feature>
<dbReference type="EMBL" id="QMIF01000001">
    <property type="protein sequence ID" value="TVM36739.1"/>
    <property type="molecule type" value="Genomic_DNA"/>
</dbReference>
<dbReference type="RefSeq" id="WP_144233791.1">
    <property type="nucleotide sequence ID" value="NZ_QMIF01000001.1"/>
</dbReference>
<accession>A0A6P1ZN12</accession>
<protein>
    <recommendedName>
        <fullName evidence="3 5">6-carboxy-5,6,7,8-tetrahydropterin synthase</fullName>
        <ecNumber evidence="5">4.-.-.-</ecNumber>
    </recommendedName>
</protein>
<dbReference type="PANTHER" id="PTHR12589">
    <property type="entry name" value="PYRUVOYL TETRAHYDROBIOPTERIN SYNTHASE"/>
    <property type="match status" value="1"/>
</dbReference>
<feature type="active site" description="Charge relay system" evidence="6">
    <location>
        <position position="116"/>
    </location>
</feature>
<evidence type="ECO:0000256" key="6">
    <source>
        <dbReference type="PIRSR" id="PIRSR006113-1"/>
    </source>
</evidence>
<dbReference type="PIRSF" id="PIRSF006113">
    <property type="entry name" value="PTP_synth"/>
    <property type="match status" value="1"/>
</dbReference>
<dbReference type="EC" id="4.-.-.-" evidence="5"/>
<feature type="binding site" evidence="7">
    <location>
        <position position="31"/>
    </location>
    <ligand>
        <name>Zn(2+)</name>
        <dbReference type="ChEBI" id="CHEBI:29105"/>
    </ligand>
</feature>
<dbReference type="InterPro" id="IPR007115">
    <property type="entry name" value="6-PTP_synth/QueD"/>
</dbReference>
<evidence type="ECO:0000313" key="8">
    <source>
        <dbReference type="EMBL" id="TVM36739.1"/>
    </source>
</evidence>
<comment type="pathway">
    <text evidence="1 5">Purine metabolism; 7-cyano-7-deazaguanine biosynthesis.</text>
</comment>
<gene>
    <name evidence="8" type="primary">queD</name>
    <name evidence="8" type="ORF">DQK91_02125</name>
</gene>
<evidence type="ECO:0000256" key="5">
    <source>
        <dbReference type="PIRNR" id="PIRNR006113"/>
    </source>
</evidence>
<dbReference type="UniPathway" id="UPA00391"/>
<organism evidence="8 9">
    <name type="scientific">Oceanidesulfovibrio marinus</name>
    <dbReference type="NCBI Taxonomy" id="370038"/>
    <lineage>
        <taxon>Bacteria</taxon>
        <taxon>Pseudomonadati</taxon>
        <taxon>Thermodesulfobacteriota</taxon>
        <taxon>Desulfovibrionia</taxon>
        <taxon>Desulfovibrionales</taxon>
        <taxon>Desulfovibrionaceae</taxon>
        <taxon>Oceanidesulfovibrio</taxon>
    </lineage>
</organism>
<name>A0A6P1ZN12_9BACT</name>
<dbReference type="OrthoDB" id="9804698at2"/>
<comment type="caution">
    <text evidence="8">The sequence shown here is derived from an EMBL/GenBank/DDBJ whole genome shotgun (WGS) entry which is preliminary data.</text>
</comment>
<sequence>MPEGRYRLSIRESFAASHCLRHYQGKCENLHGHNFEVEVAVEGTELDPKIEFLMDFKELRTRLKEAVAPFDHAHLNEVAPFDLQNPSSENLARHIYARLSPTLPDHVTLVAVSVSEKPGQTATYYPG</sequence>
<evidence type="ECO:0000313" key="9">
    <source>
        <dbReference type="Proteomes" id="UP000434052"/>
    </source>
</evidence>
<feature type="binding site" evidence="7">
    <location>
        <position position="33"/>
    </location>
    <ligand>
        <name>Zn(2+)</name>
        <dbReference type="ChEBI" id="CHEBI:29105"/>
    </ligand>
</feature>
<keyword evidence="5" id="KW-0456">Lyase</keyword>
<feature type="active site" description="Charge relay system" evidence="6">
    <location>
        <position position="72"/>
    </location>
</feature>
<comment type="cofactor">
    <cofactor evidence="5 7">
        <name>Zn(2+)</name>
        <dbReference type="ChEBI" id="CHEBI:29105"/>
    </cofactor>
    <text evidence="5 7">Binds 1 zinc ion per subunit.</text>
</comment>
<keyword evidence="5 7" id="KW-0479">Metal-binding</keyword>
<proteinExistence type="inferred from homology"/>
<evidence type="ECO:0000256" key="4">
    <source>
        <dbReference type="ARBA" id="ARBA00048807"/>
    </source>
</evidence>
<comment type="similarity">
    <text evidence="2 5">Belongs to the PTPS family. QueD subfamily.</text>
</comment>
<comment type="catalytic activity">
    <reaction evidence="4 5">
        <text>7,8-dihydroneopterin 3'-triphosphate + H2O = 6-carboxy-5,6,7,8-tetrahydropterin + triphosphate + acetaldehyde + 2 H(+)</text>
        <dbReference type="Rhea" id="RHEA:27966"/>
        <dbReference type="ChEBI" id="CHEBI:15343"/>
        <dbReference type="ChEBI" id="CHEBI:15377"/>
        <dbReference type="ChEBI" id="CHEBI:15378"/>
        <dbReference type="ChEBI" id="CHEBI:18036"/>
        <dbReference type="ChEBI" id="CHEBI:58462"/>
        <dbReference type="ChEBI" id="CHEBI:61032"/>
        <dbReference type="EC" id="4.1.2.50"/>
    </reaction>
</comment>
<evidence type="ECO:0000256" key="2">
    <source>
        <dbReference type="ARBA" id="ARBA00008900"/>
    </source>
</evidence>